<protein>
    <submittedName>
        <fullName evidence="2">Uncharacterized protein</fullName>
    </submittedName>
</protein>
<sequence length="57" mass="6563">MEVLQVDSNFWYTEWMEMQLLIVPIITLLTCDEQISLEQSHENKALLGLAVGQLVDL</sequence>
<dbReference type="Proteomes" id="UP000095283">
    <property type="component" value="Unplaced"/>
</dbReference>
<name>A0A1I7WLA3_HETBA</name>
<organism evidence="1 2">
    <name type="scientific">Heterorhabditis bacteriophora</name>
    <name type="common">Entomopathogenic nematode worm</name>
    <dbReference type="NCBI Taxonomy" id="37862"/>
    <lineage>
        <taxon>Eukaryota</taxon>
        <taxon>Metazoa</taxon>
        <taxon>Ecdysozoa</taxon>
        <taxon>Nematoda</taxon>
        <taxon>Chromadorea</taxon>
        <taxon>Rhabditida</taxon>
        <taxon>Rhabditina</taxon>
        <taxon>Rhabditomorpha</taxon>
        <taxon>Strongyloidea</taxon>
        <taxon>Heterorhabditidae</taxon>
        <taxon>Heterorhabditis</taxon>
    </lineage>
</organism>
<proteinExistence type="predicted"/>
<evidence type="ECO:0000313" key="2">
    <source>
        <dbReference type="WBParaSite" id="Hba_05920"/>
    </source>
</evidence>
<dbReference type="AlphaFoldDB" id="A0A1I7WLA3"/>
<reference evidence="2" key="1">
    <citation type="submission" date="2016-11" db="UniProtKB">
        <authorList>
            <consortium name="WormBaseParasite"/>
        </authorList>
    </citation>
    <scope>IDENTIFICATION</scope>
</reference>
<evidence type="ECO:0000313" key="1">
    <source>
        <dbReference type="Proteomes" id="UP000095283"/>
    </source>
</evidence>
<dbReference type="WBParaSite" id="Hba_05920">
    <property type="protein sequence ID" value="Hba_05920"/>
    <property type="gene ID" value="Hba_05920"/>
</dbReference>
<keyword evidence="1" id="KW-1185">Reference proteome</keyword>
<accession>A0A1I7WLA3</accession>